<proteinExistence type="predicted"/>
<comment type="caution">
    <text evidence="1">The sequence shown here is derived from an EMBL/GenBank/DDBJ whole genome shotgun (WGS) entry which is preliminary data.</text>
</comment>
<evidence type="ECO:0000313" key="1">
    <source>
        <dbReference type="EMBL" id="KAJ9063310.1"/>
    </source>
</evidence>
<accession>A0ACC2SLT0</accession>
<reference evidence="1" key="1">
    <citation type="submission" date="2022-04" db="EMBL/GenBank/DDBJ databases">
        <title>Genome of the entomopathogenic fungus Entomophthora muscae.</title>
        <authorList>
            <person name="Elya C."/>
            <person name="Lovett B.R."/>
            <person name="Lee E."/>
            <person name="Macias A.M."/>
            <person name="Hajek A.E."/>
            <person name="De Bivort B.L."/>
            <person name="Kasson M.T."/>
            <person name="De Fine Licht H.H."/>
            <person name="Stajich J.E."/>
        </authorList>
    </citation>
    <scope>NUCLEOTIDE SEQUENCE</scope>
    <source>
        <strain evidence="1">Berkeley</strain>
    </source>
</reference>
<organism evidence="1 2">
    <name type="scientific">Entomophthora muscae</name>
    <dbReference type="NCBI Taxonomy" id="34485"/>
    <lineage>
        <taxon>Eukaryota</taxon>
        <taxon>Fungi</taxon>
        <taxon>Fungi incertae sedis</taxon>
        <taxon>Zoopagomycota</taxon>
        <taxon>Entomophthoromycotina</taxon>
        <taxon>Entomophthoromycetes</taxon>
        <taxon>Entomophthorales</taxon>
        <taxon>Entomophthoraceae</taxon>
        <taxon>Entomophthora</taxon>
    </lineage>
</organism>
<evidence type="ECO:0000313" key="2">
    <source>
        <dbReference type="Proteomes" id="UP001165960"/>
    </source>
</evidence>
<keyword evidence="2" id="KW-1185">Reference proteome</keyword>
<dbReference type="Proteomes" id="UP001165960">
    <property type="component" value="Unassembled WGS sequence"/>
</dbReference>
<protein>
    <submittedName>
        <fullName evidence="1">Uncharacterized protein</fullName>
    </submittedName>
</protein>
<gene>
    <name evidence="1" type="ORF">DSO57_1039727</name>
</gene>
<name>A0ACC2SLT0_9FUNG</name>
<dbReference type="EMBL" id="QTSX02004974">
    <property type="protein sequence ID" value="KAJ9063310.1"/>
    <property type="molecule type" value="Genomic_DNA"/>
</dbReference>
<sequence>MLPSVLWNYRTKVHNTIKMTPFEAMFGTKPNQARVLKKVNQHWDSKDCKQTRHLAKKNLSVTATKITPAQQGINHCVPKFNIGQQVLKFNSALNTTRSKKFKVKWKGPYIIYAIRKHHSYFLENSVGFQYPLPVSGSRLKAYQA</sequence>